<sequence length="82" mass="9284">MKEFQGTGSIVIDFGFSIEANSLEEAKEKIIEAEGLDINIVDDEGNKIVNDFDVNDWYIVDKAQQGNIQQSGINDFDIWEEK</sequence>
<keyword evidence="2" id="KW-1185">Reference proteome</keyword>
<name>A0AAX2ZDY0_9FIRM</name>
<dbReference type="EMBL" id="CP081135">
    <property type="protein sequence ID" value="UEL47558.1"/>
    <property type="molecule type" value="Genomic_DNA"/>
</dbReference>
<dbReference type="AlphaFoldDB" id="A0AAX2ZDY0"/>
<reference evidence="1 2" key="1">
    <citation type="journal article" date="2023" name="Int. J. Syst. Evol. Microbiol.">
        <title>Terrisporobacter hibernicus sp. nov., isolated from bovine faeces in Northern Ireland.</title>
        <authorList>
            <person name="Mitchell M."/>
            <person name="Nguyen S.V."/>
            <person name="Connor M."/>
            <person name="Fairley D.J."/>
            <person name="Donoghue O."/>
            <person name="Marshall H."/>
            <person name="Koolman L."/>
            <person name="McMullan G."/>
            <person name="Schaffer K.E."/>
            <person name="McGrath J.W."/>
            <person name="Fanning S."/>
        </authorList>
    </citation>
    <scope>NUCLEOTIDE SEQUENCE [LARGE SCALE GENOMIC DNA]</scope>
    <source>
        <strain evidence="1 2">MCA3</strain>
    </source>
</reference>
<protein>
    <submittedName>
        <fullName evidence="1">Uncharacterized protein</fullName>
    </submittedName>
</protein>
<evidence type="ECO:0000313" key="1">
    <source>
        <dbReference type="EMBL" id="UEL47558.1"/>
    </source>
</evidence>
<proteinExistence type="predicted"/>
<dbReference type="Proteomes" id="UP001198983">
    <property type="component" value="Chromosome"/>
</dbReference>
<dbReference type="KEGG" id="tem:JW646_18355"/>
<accession>A0AAX2ZDY0</accession>
<dbReference type="RefSeq" id="WP_228415932.1">
    <property type="nucleotide sequence ID" value="NZ_CP081135.1"/>
</dbReference>
<evidence type="ECO:0000313" key="2">
    <source>
        <dbReference type="Proteomes" id="UP001198983"/>
    </source>
</evidence>
<gene>
    <name evidence="1" type="ORF">JW646_18355</name>
</gene>
<organism evidence="1 2">
    <name type="scientific">Terrisporobacter hibernicus</name>
    <dbReference type="NCBI Taxonomy" id="2813371"/>
    <lineage>
        <taxon>Bacteria</taxon>
        <taxon>Bacillati</taxon>
        <taxon>Bacillota</taxon>
        <taxon>Clostridia</taxon>
        <taxon>Peptostreptococcales</taxon>
        <taxon>Peptostreptococcaceae</taxon>
        <taxon>Terrisporobacter</taxon>
    </lineage>
</organism>